<dbReference type="GO" id="GO:0005829">
    <property type="term" value="C:cytosol"/>
    <property type="evidence" value="ECO:0007669"/>
    <property type="project" value="TreeGrafter"/>
</dbReference>
<dbReference type="OrthoDB" id="9813383at2"/>
<name>A0A561E9B4_9MICO</name>
<dbReference type="RefSeq" id="WP_145226018.1">
    <property type="nucleotide sequence ID" value="NZ_VIVQ01000001.1"/>
</dbReference>
<accession>A0A561E9B4</accession>
<dbReference type="Pfam" id="PF07722">
    <property type="entry name" value="Peptidase_C26"/>
    <property type="match status" value="1"/>
</dbReference>
<evidence type="ECO:0000313" key="2">
    <source>
        <dbReference type="Proteomes" id="UP000318297"/>
    </source>
</evidence>
<keyword evidence="1" id="KW-0315">Glutamine amidotransferase</keyword>
<comment type="caution">
    <text evidence="1">The sequence shown here is derived from an EMBL/GenBank/DDBJ whole genome shotgun (WGS) entry which is preliminary data.</text>
</comment>
<gene>
    <name evidence="1" type="ORF">BKA23_1000</name>
</gene>
<dbReference type="EMBL" id="VIVQ01000001">
    <property type="protein sequence ID" value="TWE12202.1"/>
    <property type="molecule type" value="Genomic_DNA"/>
</dbReference>
<dbReference type="GO" id="GO:0033969">
    <property type="term" value="F:gamma-glutamyl-gamma-aminobutyrate hydrolase activity"/>
    <property type="evidence" value="ECO:0007669"/>
    <property type="project" value="TreeGrafter"/>
</dbReference>
<proteinExistence type="predicted"/>
<dbReference type="SUPFAM" id="SSF52317">
    <property type="entry name" value="Class I glutamine amidotransferase-like"/>
    <property type="match status" value="1"/>
</dbReference>
<keyword evidence="1" id="KW-0808">Transferase</keyword>
<protein>
    <submittedName>
        <fullName evidence="1">Putative glutamine amidotransferase</fullName>
    </submittedName>
</protein>
<dbReference type="PROSITE" id="PS51273">
    <property type="entry name" value="GATASE_TYPE_1"/>
    <property type="match status" value="1"/>
</dbReference>
<dbReference type="AlphaFoldDB" id="A0A561E9B4"/>
<dbReference type="InterPro" id="IPR044668">
    <property type="entry name" value="PuuD-like"/>
</dbReference>
<organism evidence="1 2">
    <name type="scientific">Rudaeicoccus suwonensis</name>
    <dbReference type="NCBI Taxonomy" id="657409"/>
    <lineage>
        <taxon>Bacteria</taxon>
        <taxon>Bacillati</taxon>
        <taxon>Actinomycetota</taxon>
        <taxon>Actinomycetes</taxon>
        <taxon>Micrococcales</taxon>
        <taxon>Dermacoccaceae</taxon>
        <taxon>Rudaeicoccus</taxon>
    </lineage>
</organism>
<dbReference type="Gene3D" id="3.40.50.880">
    <property type="match status" value="1"/>
</dbReference>
<dbReference type="InterPro" id="IPR029062">
    <property type="entry name" value="Class_I_gatase-like"/>
</dbReference>
<dbReference type="CDD" id="cd01745">
    <property type="entry name" value="GATase1_2"/>
    <property type="match status" value="1"/>
</dbReference>
<dbReference type="GO" id="GO:0016740">
    <property type="term" value="F:transferase activity"/>
    <property type="evidence" value="ECO:0007669"/>
    <property type="project" value="UniProtKB-KW"/>
</dbReference>
<dbReference type="PANTHER" id="PTHR43235:SF1">
    <property type="entry name" value="GLUTAMINE AMIDOTRANSFERASE PB2B2.05-RELATED"/>
    <property type="match status" value="1"/>
</dbReference>
<sequence>MSVTRPVVGITAYAEPIVRGVWQPVPSVFVASGYTSKVVAAGGIPMVIPPVDAADDDWAQAVLDRLDALIIAGGADIDPQLYGEAAHPAAQEFRPERDACEIALARAAVQRDLPLLGICRGMQVMAVAAGGSVDQHLPDLVGHEGHSPTPGAFAEHPVVVRKGTGLHAILGDEVVVPTYHHQGVRTHPGYVAAADASDGVLEAIEDPTARWRFGVQWHPEAGDDPRLFDALVHAALR</sequence>
<reference evidence="1 2" key="1">
    <citation type="submission" date="2019-06" db="EMBL/GenBank/DDBJ databases">
        <title>Sequencing the genomes of 1000 actinobacteria strains.</title>
        <authorList>
            <person name="Klenk H.-P."/>
        </authorList>
    </citation>
    <scope>NUCLEOTIDE SEQUENCE [LARGE SCALE GENOMIC DNA]</scope>
    <source>
        <strain evidence="1 2">DSM 19560</strain>
    </source>
</reference>
<keyword evidence="2" id="KW-1185">Reference proteome</keyword>
<dbReference type="PANTHER" id="PTHR43235">
    <property type="entry name" value="GLUTAMINE AMIDOTRANSFERASE PB2B2.05-RELATED"/>
    <property type="match status" value="1"/>
</dbReference>
<dbReference type="GO" id="GO:0006598">
    <property type="term" value="P:polyamine catabolic process"/>
    <property type="evidence" value="ECO:0007669"/>
    <property type="project" value="TreeGrafter"/>
</dbReference>
<evidence type="ECO:0000313" key="1">
    <source>
        <dbReference type="EMBL" id="TWE12202.1"/>
    </source>
</evidence>
<dbReference type="InterPro" id="IPR011697">
    <property type="entry name" value="Peptidase_C26"/>
</dbReference>
<dbReference type="Proteomes" id="UP000318297">
    <property type="component" value="Unassembled WGS sequence"/>
</dbReference>